<keyword evidence="3 6" id="KW-0812">Transmembrane</keyword>
<dbReference type="GO" id="GO:0016020">
    <property type="term" value="C:membrane"/>
    <property type="evidence" value="ECO:0007669"/>
    <property type="project" value="UniProtKB-SubCell"/>
</dbReference>
<evidence type="ECO:0000256" key="2">
    <source>
        <dbReference type="ARBA" id="ARBA00022448"/>
    </source>
</evidence>
<feature type="transmembrane region" description="Helical" evidence="6">
    <location>
        <begin position="83"/>
        <end position="101"/>
    </location>
</feature>
<proteinExistence type="predicted"/>
<evidence type="ECO:0000256" key="5">
    <source>
        <dbReference type="ARBA" id="ARBA00023136"/>
    </source>
</evidence>
<dbReference type="InterPro" id="IPR004813">
    <property type="entry name" value="OPT"/>
</dbReference>
<evidence type="ECO:0000256" key="4">
    <source>
        <dbReference type="ARBA" id="ARBA00022989"/>
    </source>
</evidence>
<dbReference type="HOGENOM" id="CLU_018238_0_0_6"/>
<feature type="transmembrane region" description="Helical" evidence="6">
    <location>
        <begin position="440"/>
        <end position="461"/>
    </location>
</feature>
<keyword evidence="8" id="KW-1185">Reference proteome</keyword>
<dbReference type="PRINTS" id="PR00173">
    <property type="entry name" value="EDTRNSPORT"/>
</dbReference>
<dbReference type="Pfam" id="PF03169">
    <property type="entry name" value="OPT"/>
    <property type="match status" value="1"/>
</dbReference>
<feature type="transmembrane region" description="Helical" evidence="6">
    <location>
        <begin position="321"/>
        <end position="342"/>
    </location>
</feature>
<comment type="subcellular location">
    <subcellularLocation>
        <location evidence="1">Membrane</location>
        <topology evidence="1">Multi-pass membrane protein</topology>
    </subcellularLocation>
</comment>
<dbReference type="AlphaFoldDB" id="A0A090AI05"/>
<evidence type="ECO:0000313" key="7">
    <source>
        <dbReference type="EMBL" id="BAP54395.1"/>
    </source>
</evidence>
<dbReference type="OrthoDB" id="9809340at2"/>
<keyword evidence="2" id="KW-0813">Transport</keyword>
<dbReference type="PANTHER" id="PTHR31645">
    <property type="entry name" value="OLIGOPEPTIDE TRANSPORTER YGL114W-RELATED"/>
    <property type="match status" value="1"/>
</dbReference>
<sequence>MFKIFSRLKTNPTTYRELTVAAVLLGVIQGIILNVAFAYSALKLGFSAGGGTIAAIIGYVFLRGLLRKGTIVENNINQTIASGINSTGTGVVFVLPALFLLHSQQSNHLTLSIWPLLLAGVAGAILGVVLIIPLRRQLIELDRLRFPTGIAIATIIRSDITAGIDKAKLLAIGFIISAVWKLLMILGWFDKSGLLEDEQLNLSFGWLPLYLSPALYLSPMNFASGLLAGRAGLPFFWGGLLAWWFISPFAVVVGWTPSELSGEHLVAFIYDNMLRPLGIGILIGSALMELLVNFTAIKSAFHTLISATYTTRHVLFSHEEIPLWLLLLVGGIAIILFFLAIWNIPGVFWGKAILVAIIGTLWMALAGLIIAQTTGLTDISPLSGISLISVTVMMLLMDGNVTVTLLVAIAVAVAVSQSADTMQDLKTGFLVGSYPIKQQIIQFSLSWLGVVIAFMVIYALWNSGPGGQNGFGTGSGLPAPQATVLKSIVESVQTNTIPTDKFILGGIVGILLGAAPIMGLGILMGLAMYLPFPITLGYGLGCFMQMLIVQKKGYIFSENKLVPLAAGLIIGEALVGVGYSIYEMMRSSHGG</sequence>
<dbReference type="InterPro" id="IPR045035">
    <property type="entry name" value="YSL-like"/>
</dbReference>
<dbReference type="Proteomes" id="UP000031623">
    <property type="component" value="Chromosome"/>
</dbReference>
<feature type="transmembrane region" description="Helical" evidence="6">
    <location>
        <begin position="277"/>
        <end position="301"/>
    </location>
</feature>
<dbReference type="EMBL" id="AP014633">
    <property type="protein sequence ID" value="BAP54395.1"/>
    <property type="molecule type" value="Genomic_DNA"/>
</dbReference>
<dbReference type="STRING" id="40754.THII_0098"/>
<feature type="transmembrane region" description="Helical" evidence="6">
    <location>
        <begin position="20"/>
        <end position="39"/>
    </location>
</feature>
<feature type="transmembrane region" description="Helical" evidence="6">
    <location>
        <begin position="529"/>
        <end position="549"/>
    </location>
</feature>
<dbReference type="KEGG" id="tig:THII_0098"/>
<evidence type="ECO:0000313" key="8">
    <source>
        <dbReference type="Proteomes" id="UP000031623"/>
    </source>
</evidence>
<keyword evidence="5 6" id="KW-0472">Membrane</keyword>
<feature type="transmembrane region" description="Helical" evidence="6">
    <location>
        <begin position="45"/>
        <end position="62"/>
    </location>
</feature>
<feature type="transmembrane region" description="Helical" evidence="6">
    <location>
        <begin position="209"/>
        <end position="228"/>
    </location>
</feature>
<evidence type="ECO:0000256" key="3">
    <source>
        <dbReference type="ARBA" id="ARBA00022692"/>
    </source>
</evidence>
<evidence type="ECO:0000256" key="6">
    <source>
        <dbReference type="SAM" id="Phobius"/>
    </source>
</evidence>
<feature type="transmembrane region" description="Helical" evidence="6">
    <location>
        <begin position="561"/>
        <end position="582"/>
    </location>
</feature>
<organism evidence="7 8">
    <name type="scientific">Thioploca ingrica</name>
    <dbReference type="NCBI Taxonomy" id="40754"/>
    <lineage>
        <taxon>Bacteria</taxon>
        <taxon>Pseudomonadati</taxon>
        <taxon>Pseudomonadota</taxon>
        <taxon>Gammaproteobacteria</taxon>
        <taxon>Thiotrichales</taxon>
        <taxon>Thiotrichaceae</taxon>
        <taxon>Thioploca</taxon>
    </lineage>
</organism>
<feature type="transmembrane region" description="Helical" evidence="6">
    <location>
        <begin position="382"/>
        <end position="415"/>
    </location>
</feature>
<feature type="transmembrane region" description="Helical" evidence="6">
    <location>
        <begin position="348"/>
        <end position="370"/>
    </location>
</feature>
<feature type="transmembrane region" description="Helical" evidence="6">
    <location>
        <begin position="113"/>
        <end position="134"/>
    </location>
</feature>
<dbReference type="PANTHER" id="PTHR31645:SF0">
    <property type="entry name" value="OLIGOPEPTIDE TRANSPORTER YGL114W-RELATED"/>
    <property type="match status" value="1"/>
</dbReference>
<keyword evidence="4 6" id="KW-1133">Transmembrane helix</keyword>
<accession>A0A090AI05</accession>
<dbReference type="GO" id="GO:0035673">
    <property type="term" value="F:oligopeptide transmembrane transporter activity"/>
    <property type="evidence" value="ECO:0007669"/>
    <property type="project" value="InterPro"/>
</dbReference>
<name>A0A090AI05_9GAMM</name>
<reference evidence="7" key="1">
    <citation type="journal article" date="2014" name="ISME J.">
        <title>Ecophysiology of Thioploca ingrica as revealed by the complete genome sequence supplemented with proteomic evidence.</title>
        <authorList>
            <person name="Kojima H."/>
            <person name="Ogura Y."/>
            <person name="Yamamoto N."/>
            <person name="Togashi T."/>
            <person name="Mori H."/>
            <person name="Watanabe T."/>
            <person name="Nemoto F."/>
            <person name="Kurokawa K."/>
            <person name="Hayashi T."/>
            <person name="Fukui M."/>
        </authorList>
    </citation>
    <scope>NUCLEOTIDE SEQUENCE [LARGE SCALE GENOMIC DNA]</scope>
</reference>
<feature type="transmembrane region" description="Helical" evidence="6">
    <location>
        <begin position="502"/>
        <end position="523"/>
    </location>
</feature>
<feature type="transmembrane region" description="Helical" evidence="6">
    <location>
        <begin position="235"/>
        <end position="257"/>
    </location>
</feature>
<gene>
    <name evidence="7" type="ORF">THII_0098</name>
</gene>
<protein>
    <submittedName>
        <fullName evidence="7">Oligopeptide transporter OPT superfamily</fullName>
    </submittedName>
</protein>
<feature type="transmembrane region" description="Helical" evidence="6">
    <location>
        <begin position="169"/>
        <end position="189"/>
    </location>
</feature>
<evidence type="ECO:0000256" key="1">
    <source>
        <dbReference type="ARBA" id="ARBA00004141"/>
    </source>
</evidence>